<dbReference type="EMBL" id="JBHTJH010000017">
    <property type="protein sequence ID" value="MFD0863164.1"/>
    <property type="molecule type" value="Genomic_DNA"/>
</dbReference>
<dbReference type="InterPro" id="IPR032286">
    <property type="entry name" value="DUF4837"/>
</dbReference>
<dbReference type="PROSITE" id="PS51257">
    <property type="entry name" value="PROKAR_LIPOPROTEIN"/>
    <property type="match status" value="1"/>
</dbReference>
<evidence type="ECO:0000313" key="2">
    <source>
        <dbReference type="Proteomes" id="UP001596978"/>
    </source>
</evidence>
<dbReference type="RefSeq" id="WP_386408957.1">
    <property type="nucleotide sequence ID" value="NZ_JBHTJH010000017.1"/>
</dbReference>
<keyword evidence="2" id="KW-1185">Reference proteome</keyword>
<protein>
    <submittedName>
        <fullName evidence="1">DUF4837 family protein</fullName>
    </submittedName>
</protein>
<comment type="caution">
    <text evidence="1">The sequence shown here is derived from an EMBL/GenBank/DDBJ whole genome shotgun (WGS) entry which is preliminary data.</text>
</comment>
<sequence>MRSIFVILFTGLLAISCNDGKKEAGAYLPKSYGMINHVLVVTDNDKWNGQVGDAIREIFAAEFIGVLNPEPIYTLRHLEPKAFSGTVTKHRNILIVENGESNFDIKDNVYAKHQKLIKVSGGTDEEIIENLKENAEKGITNLKANEMKEKQQMILLSPNQQKDLEEKFGITLQMPSVYKTVRNEDKFLWIERPTSNGTMNLLVYELPAGFIAKDSTMVTEFVKLRDSIGKNFVPGRLKDSYMITEAAFAPFINDDIIDNKPATEIRGRWELEGNFMAGPFVNYIIEDKENERQIVVEGFVFAPQKDKRDQLFELEAIIRSLNVK</sequence>
<organism evidence="1 2">
    <name type="scientific">Sungkyunkwania multivorans</name>
    <dbReference type="NCBI Taxonomy" id="1173618"/>
    <lineage>
        <taxon>Bacteria</taxon>
        <taxon>Pseudomonadati</taxon>
        <taxon>Bacteroidota</taxon>
        <taxon>Flavobacteriia</taxon>
        <taxon>Flavobacteriales</taxon>
        <taxon>Flavobacteriaceae</taxon>
        <taxon>Sungkyunkwania</taxon>
    </lineage>
</organism>
<evidence type="ECO:0000313" key="1">
    <source>
        <dbReference type="EMBL" id="MFD0863164.1"/>
    </source>
</evidence>
<accession>A0ABW3D206</accession>
<gene>
    <name evidence="1" type="ORF">ACFQ1M_13190</name>
</gene>
<reference evidence="2" key="1">
    <citation type="journal article" date="2019" name="Int. J. Syst. Evol. Microbiol.">
        <title>The Global Catalogue of Microorganisms (GCM) 10K type strain sequencing project: providing services to taxonomists for standard genome sequencing and annotation.</title>
        <authorList>
            <consortium name="The Broad Institute Genomics Platform"/>
            <consortium name="The Broad Institute Genome Sequencing Center for Infectious Disease"/>
            <person name="Wu L."/>
            <person name="Ma J."/>
        </authorList>
    </citation>
    <scope>NUCLEOTIDE SEQUENCE [LARGE SCALE GENOMIC DNA]</scope>
    <source>
        <strain evidence="2">CCUG 62952</strain>
    </source>
</reference>
<proteinExistence type="predicted"/>
<name>A0ABW3D206_9FLAO</name>
<dbReference type="Proteomes" id="UP001596978">
    <property type="component" value="Unassembled WGS sequence"/>
</dbReference>
<dbReference type="Pfam" id="PF16125">
    <property type="entry name" value="DUF4837"/>
    <property type="match status" value="1"/>
</dbReference>